<evidence type="ECO:0000313" key="1">
    <source>
        <dbReference type="EMBL" id="TPV42116.1"/>
    </source>
</evidence>
<dbReference type="Pfam" id="PF09482">
    <property type="entry name" value="OrgA_MxiK"/>
    <property type="match status" value="1"/>
</dbReference>
<proteinExistence type="predicted"/>
<reference evidence="1 2" key="1">
    <citation type="submission" date="2019-06" db="EMBL/GenBank/DDBJ databases">
        <title>Taxogenomics and systematics of the genus Pantoea.</title>
        <authorList>
            <person name="Tambong J.T."/>
        </authorList>
    </citation>
    <scope>NUCLEOTIDE SEQUENCE [LARGE SCALE GENOMIC DNA]</scope>
    <source>
        <strain evidence="1 2">LMG 24200</strain>
    </source>
</reference>
<dbReference type="OrthoDB" id="6518890at2"/>
<sequence length="184" mass="20670">MNAGDPRIMSILYAPAGYTHHSHLAEIFRAPETREEKLLNFWLLRHGKLSDLPPRWQPDEARCSLLLTHWHLIPLAAHLIGGYLQRERLPEMGAVLMSDPRLLAFISLPLLHEVALDDGDIALNTASCGVTFILGQFPGLPAALRQRLMLHFPSGMALAQFAAPKTLNHINLLRMAFTYAHHYS</sequence>
<accession>A0A506Q930</accession>
<name>A0A506Q930_9GAMM</name>
<dbReference type="AlphaFoldDB" id="A0A506Q930"/>
<dbReference type="Proteomes" id="UP000317747">
    <property type="component" value="Unassembled WGS sequence"/>
</dbReference>
<organism evidence="1 2">
    <name type="scientific">Pantoea deleyi</name>
    <dbReference type="NCBI Taxonomy" id="470932"/>
    <lineage>
        <taxon>Bacteria</taxon>
        <taxon>Pseudomonadati</taxon>
        <taxon>Pseudomonadota</taxon>
        <taxon>Gammaproteobacteria</taxon>
        <taxon>Enterobacterales</taxon>
        <taxon>Erwiniaceae</taxon>
        <taxon>Pantoea</taxon>
    </lineage>
</organism>
<dbReference type="InterPro" id="IPR013388">
    <property type="entry name" value="T3SS_OrgA/MxiK"/>
</dbReference>
<keyword evidence="2" id="KW-1185">Reference proteome</keyword>
<comment type="caution">
    <text evidence="1">The sequence shown here is derived from an EMBL/GenBank/DDBJ whole genome shotgun (WGS) entry which is preliminary data.</text>
</comment>
<gene>
    <name evidence="1" type="ORF">FJW01_10115</name>
</gene>
<evidence type="ECO:0000313" key="2">
    <source>
        <dbReference type="Proteomes" id="UP000317747"/>
    </source>
</evidence>
<protein>
    <submittedName>
        <fullName evidence="1">Type III secretion protein</fullName>
    </submittedName>
</protein>
<dbReference type="EMBL" id="VHJA01000054">
    <property type="protein sequence ID" value="TPV42116.1"/>
    <property type="molecule type" value="Genomic_DNA"/>
</dbReference>